<dbReference type="PANTHER" id="PTHR43420">
    <property type="entry name" value="ACETYLTRANSFERASE"/>
    <property type="match status" value="1"/>
</dbReference>
<feature type="domain" description="N-acetyltransferase" evidence="3">
    <location>
        <begin position="2"/>
        <end position="146"/>
    </location>
</feature>
<dbReference type="OrthoDB" id="7585366at2"/>
<reference evidence="4 5" key="1">
    <citation type="submission" date="2016-10" db="EMBL/GenBank/DDBJ databases">
        <authorList>
            <person name="de Groot N.N."/>
        </authorList>
    </citation>
    <scope>NUCLEOTIDE SEQUENCE [LARGE SCALE GENOMIC DNA]</scope>
    <source>
        <strain evidence="4 5">DSM 26000</strain>
    </source>
</reference>
<dbReference type="InterPro" id="IPR016181">
    <property type="entry name" value="Acyl_CoA_acyltransferase"/>
</dbReference>
<proteinExistence type="predicted"/>
<dbReference type="Pfam" id="PF13508">
    <property type="entry name" value="Acetyltransf_7"/>
    <property type="match status" value="1"/>
</dbReference>
<dbReference type="Gene3D" id="3.40.630.30">
    <property type="match status" value="1"/>
</dbReference>
<dbReference type="GO" id="GO:0016747">
    <property type="term" value="F:acyltransferase activity, transferring groups other than amino-acyl groups"/>
    <property type="evidence" value="ECO:0007669"/>
    <property type="project" value="InterPro"/>
</dbReference>
<evidence type="ECO:0000256" key="2">
    <source>
        <dbReference type="ARBA" id="ARBA00023315"/>
    </source>
</evidence>
<dbReference type="AlphaFoldDB" id="A0A1I3HWI7"/>
<protein>
    <submittedName>
        <fullName evidence="4">Acetyltransferase (GNAT) domain-containing protein</fullName>
    </submittedName>
</protein>
<dbReference type="EMBL" id="FOQT01000004">
    <property type="protein sequence ID" value="SFI40032.1"/>
    <property type="molecule type" value="Genomic_DNA"/>
</dbReference>
<dbReference type="PANTHER" id="PTHR43420:SF51">
    <property type="entry name" value="PEPTIDYL-LYSINE N-ACETYLTRANSFERASE YIAC"/>
    <property type="match status" value="1"/>
</dbReference>
<dbReference type="PROSITE" id="PS51186">
    <property type="entry name" value="GNAT"/>
    <property type="match status" value="1"/>
</dbReference>
<evidence type="ECO:0000259" key="3">
    <source>
        <dbReference type="PROSITE" id="PS51186"/>
    </source>
</evidence>
<evidence type="ECO:0000313" key="5">
    <source>
        <dbReference type="Proteomes" id="UP000198931"/>
    </source>
</evidence>
<evidence type="ECO:0000313" key="4">
    <source>
        <dbReference type="EMBL" id="SFI40032.1"/>
    </source>
</evidence>
<dbReference type="InterPro" id="IPR050680">
    <property type="entry name" value="YpeA/RimI_acetyltransf"/>
</dbReference>
<gene>
    <name evidence="4" type="ORF">SAMN05443292_2427</name>
</gene>
<dbReference type="RefSeq" id="WP_090081010.1">
    <property type="nucleotide sequence ID" value="NZ_FOQT01000004.1"/>
</dbReference>
<dbReference type="CDD" id="cd04301">
    <property type="entry name" value="NAT_SF"/>
    <property type="match status" value="1"/>
</dbReference>
<evidence type="ECO:0000256" key="1">
    <source>
        <dbReference type="ARBA" id="ARBA00022679"/>
    </source>
</evidence>
<dbReference type="STRING" id="1125876.SAMN05443292_2427"/>
<dbReference type="InterPro" id="IPR000182">
    <property type="entry name" value="GNAT_dom"/>
</dbReference>
<keyword evidence="5" id="KW-1185">Reference proteome</keyword>
<accession>A0A1I3HWI7</accession>
<organism evidence="4 5">
    <name type="scientific">Halpernia frigidisoli</name>
    <dbReference type="NCBI Taxonomy" id="1125876"/>
    <lineage>
        <taxon>Bacteria</taxon>
        <taxon>Pseudomonadati</taxon>
        <taxon>Bacteroidota</taxon>
        <taxon>Flavobacteriia</taxon>
        <taxon>Flavobacteriales</taxon>
        <taxon>Weeksellaceae</taxon>
        <taxon>Chryseobacterium group</taxon>
        <taxon>Halpernia</taxon>
    </lineage>
</organism>
<name>A0A1I3HWI7_9FLAO</name>
<sequence length="146" mass="16333">MLKIETYTPSDKPTTSEKEAIAEFLFRSLEQYGDPKADILKCMNYALKETSDIGGFIFVAFLGDEIVGATIINQTGMKDYIPENILVYIATDAEKRGQGIGRQLMEKAIATTEGNIALHVEADNPAKKLYEKLGFTNKYLEMRLVK</sequence>
<keyword evidence="1 4" id="KW-0808">Transferase</keyword>
<dbReference type="SUPFAM" id="SSF55729">
    <property type="entry name" value="Acyl-CoA N-acyltransferases (Nat)"/>
    <property type="match status" value="1"/>
</dbReference>
<dbReference type="Proteomes" id="UP000198931">
    <property type="component" value="Unassembled WGS sequence"/>
</dbReference>
<keyword evidence="2" id="KW-0012">Acyltransferase</keyword>